<dbReference type="EMBL" id="GBRH01222903">
    <property type="protein sequence ID" value="JAD74992.1"/>
    <property type="molecule type" value="Transcribed_RNA"/>
</dbReference>
<evidence type="ECO:0000256" key="1">
    <source>
        <dbReference type="SAM" id="MobiDB-lite"/>
    </source>
</evidence>
<feature type="compositionally biased region" description="Polar residues" evidence="1">
    <location>
        <begin position="1"/>
        <end position="11"/>
    </location>
</feature>
<organism evidence="2">
    <name type="scientific">Arundo donax</name>
    <name type="common">Giant reed</name>
    <name type="synonym">Donax arundinaceus</name>
    <dbReference type="NCBI Taxonomy" id="35708"/>
    <lineage>
        <taxon>Eukaryota</taxon>
        <taxon>Viridiplantae</taxon>
        <taxon>Streptophyta</taxon>
        <taxon>Embryophyta</taxon>
        <taxon>Tracheophyta</taxon>
        <taxon>Spermatophyta</taxon>
        <taxon>Magnoliopsida</taxon>
        <taxon>Liliopsida</taxon>
        <taxon>Poales</taxon>
        <taxon>Poaceae</taxon>
        <taxon>PACMAD clade</taxon>
        <taxon>Arundinoideae</taxon>
        <taxon>Arundineae</taxon>
        <taxon>Arundo</taxon>
    </lineage>
</organism>
<proteinExistence type="predicted"/>
<sequence>MVSTFRVSTSLKCRPPQHPPKT</sequence>
<reference evidence="2" key="2">
    <citation type="journal article" date="2015" name="Data Brief">
        <title>Shoot transcriptome of the giant reed, Arundo donax.</title>
        <authorList>
            <person name="Barrero R.A."/>
            <person name="Guerrero F.D."/>
            <person name="Moolhuijzen P."/>
            <person name="Goolsby J.A."/>
            <person name="Tidwell J."/>
            <person name="Bellgard S.E."/>
            <person name="Bellgard M.I."/>
        </authorList>
    </citation>
    <scope>NUCLEOTIDE SEQUENCE</scope>
    <source>
        <tissue evidence="2">Shoot tissue taken approximately 20 cm above the soil surface</tissue>
    </source>
</reference>
<dbReference type="AlphaFoldDB" id="A0A0A9CU25"/>
<feature type="region of interest" description="Disordered" evidence="1">
    <location>
        <begin position="1"/>
        <end position="22"/>
    </location>
</feature>
<reference evidence="2" key="1">
    <citation type="submission" date="2014-09" db="EMBL/GenBank/DDBJ databases">
        <authorList>
            <person name="Magalhaes I.L.F."/>
            <person name="Oliveira U."/>
            <person name="Santos F.R."/>
            <person name="Vidigal T.H.D.A."/>
            <person name="Brescovit A.D."/>
            <person name="Santos A.J."/>
        </authorList>
    </citation>
    <scope>NUCLEOTIDE SEQUENCE</scope>
    <source>
        <tissue evidence="2">Shoot tissue taken approximately 20 cm above the soil surface</tissue>
    </source>
</reference>
<evidence type="ECO:0000313" key="2">
    <source>
        <dbReference type="EMBL" id="JAD74992.1"/>
    </source>
</evidence>
<name>A0A0A9CU25_ARUDO</name>
<accession>A0A0A9CU25</accession>
<protein>
    <submittedName>
        <fullName evidence="2">Uncharacterized protein</fullName>
    </submittedName>
</protein>